<dbReference type="EMBL" id="JACRSP010000001">
    <property type="protein sequence ID" value="MBC8535587.1"/>
    <property type="molecule type" value="Genomic_DNA"/>
</dbReference>
<proteinExistence type="predicted"/>
<dbReference type="RefSeq" id="WP_249299316.1">
    <property type="nucleotide sequence ID" value="NZ_JACRSP010000001.1"/>
</dbReference>
<sequence>MICCTKKCKYQKDGYCNLNTITSVNSASSDSDCIYFKPVDPAPTVPADREPNLPPRMENFY</sequence>
<protein>
    <recommendedName>
        <fullName evidence="3">DUF1540 domain-containing protein</fullName>
    </recommendedName>
</protein>
<evidence type="ECO:0000313" key="2">
    <source>
        <dbReference type="Proteomes" id="UP000620366"/>
    </source>
</evidence>
<organism evidence="1 2">
    <name type="scientific">Feifania hominis</name>
    <dbReference type="NCBI Taxonomy" id="2763660"/>
    <lineage>
        <taxon>Bacteria</taxon>
        <taxon>Bacillati</taxon>
        <taxon>Bacillota</taxon>
        <taxon>Clostridia</taxon>
        <taxon>Eubacteriales</taxon>
        <taxon>Feifaniaceae</taxon>
        <taxon>Feifania</taxon>
    </lineage>
</organism>
<name>A0A926DD10_9FIRM</name>
<keyword evidence="2" id="KW-1185">Reference proteome</keyword>
<reference evidence="1" key="1">
    <citation type="submission" date="2020-08" db="EMBL/GenBank/DDBJ databases">
        <title>Genome public.</title>
        <authorList>
            <person name="Liu C."/>
            <person name="Sun Q."/>
        </authorList>
    </citation>
    <scope>NUCLEOTIDE SEQUENCE</scope>
    <source>
        <strain evidence="1">BX7</strain>
    </source>
</reference>
<comment type="caution">
    <text evidence="1">The sequence shown here is derived from an EMBL/GenBank/DDBJ whole genome shotgun (WGS) entry which is preliminary data.</text>
</comment>
<dbReference type="Proteomes" id="UP000620366">
    <property type="component" value="Unassembled WGS sequence"/>
</dbReference>
<gene>
    <name evidence="1" type="ORF">H8695_02630</name>
</gene>
<evidence type="ECO:0008006" key="3">
    <source>
        <dbReference type="Google" id="ProtNLM"/>
    </source>
</evidence>
<evidence type="ECO:0000313" key="1">
    <source>
        <dbReference type="EMBL" id="MBC8535587.1"/>
    </source>
</evidence>
<accession>A0A926DD10</accession>
<dbReference type="AlphaFoldDB" id="A0A926DD10"/>